<dbReference type="AlphaFoldDB" id="C6SD72"/>
<reference evidence="1" key="1">
    <citation type="journal article" date="2008" name="Proc. Natl. Acad. Sci. U.S.A.">
        <title>Whole-genome comparison of disease and carriage strains provides insights into virulence evolution in Neisseria meningitidis.</title>
        <authorList>
            <person name="Schoen C."/>
            <person name="Blom J."/>
            <person name="Claus H."/>
            <person name="Schramm-Glueck A."/>
            <person name="Brandt P."/>
            <person name="Mueller T."/>
            <person name="Goesmann A."/>
            <person name="Joseph B."/>
            <person name="Konietzny S."/>
            <person name="Kurzai O."/>
            <person name="Schmitt C."/>
            <person name="Friedrich T."/>
            <person name="Linke B."/>
            <person name="Vogel U."/>
            <person name="Frosch M."/>
        </authorList>
    </citation>
    <scope>NUCLEOTIDE SEQUENCE</scope>
    <source>
        <strain evidence="1">Alpha153</strain>
    </source>
</reference>
<protein>
    <submittedName>
        <fullName evidence="1">Uncharacterized protein</fullName>
    </submittedName>
</protein>
<organism evidence="1">
    <name type="scientific">Neisseria meningitidis alpha153</name>
    <dbReference type="NCBI Taxonomy" id="663926"/>
    <lineage>
        <taxon>Bacteria</taxon>
        <taxon>Pseudomonadati</taxon>
        <taxon>Pseudomonadota</taxon>
        <taxon>Betaproteobacteria</taxon>
        <taxon>Neisseriales</taxon>
        <taxon>Neisseriaceae</taxon>
        <taxon>Neisseria</taxon>
    </lineage>
</organism>
<proteinExistence type="predicted"/>
<gene>
    <name evidence="1" type="ORF">NME_1239</name>
</gene>
<dbReference type="EMBL" id="AM889137">
    <property type="protein sequence ID" value="CBA06766.1"/>
    <property type="molecule type" value="Genomic_DNA"/>
</dbReference>
<evidence type="ECO:0000313" key="1">
    <source>
        <dbReference type="EMBL" id="CBA06766.1"/>
    </source>
</evidence>
<accession>C6SD72</accession>
<name>C6SD72_NEIME</name>
<sequence>MPPKRREEVKALSDMVESCKIASNQKVNESRQKMPDCTEAAYYTGKRSGCSAVV</sequence>